<sequence length="296" mass="33428">MCLIFRFLLFLGCVLQNCMGKAAQDLRVPPKVETNPILSSSYIPAAMQIIAHDTELMKYVIKPPTGTTTTSTTTMRPTPAHSPAIFAPTNSLRANFPKTNKHDQYVEIQQQPSGENYFDRYNAYLSLNNQQGRALETDLYGAVDQYLGKGFGDVLKLANRIDEDLETEDDLSEFSKNFEDSDSGYRLDLLREKRVPPTKAYVTLLTLYDMLNKESKRLMLNKYAGYTDTVLTDLVKFSQSTSSHQLRAILNRVKENGDTPKTDILVKIEELIKDLDQEGSYINKALSDIPPLAFAY</sequence>
<proteinExistence type="predicted"/>
<keyword evidence="1" id="KW-0732">Signal</keyword>
<evidence type="ECO:0000313" key="3">
    <source>
        <dbReference type="Proteomes" id="UP001152799"/>
    </source>
</evidence>
<reference evidence="2" key="1">
    <citation type="submission" date="2022-01" db="EMBL/GenBank/DDBJ databases">
        <authorList>
            <person name="King R."/>
        </authorList>
    </citation>
    <scope>NUCLEOTIDE SEQUENCE</scope>
</reference>
<keyword evidence="3" id="KW-1185">Reference proteome</keyword>
<gene>
    <name evidence="2" type="ORF">CEUTPL_LOCUS8202</name>
</gene>
<feature type="chain" id="PRO_5040196915" evidence="1">
    <location>
        <begin position="21"/>
        <end position="296"/>
    </location>
</feature>
<feature type="signal peptide" evidence="1">
    <location>
        <begin position="1"/>
        <end position="20"/>
    </location>
</feature>
<accession>A0A9N9MQ63</accession>
<protein>
    <submittedName>
        <fullName evidence="2">Uncharacterized protein</fullName>
    </submittedName>
</protein>
<name>A0A9N9MQ63_9CUCU</name>
<evidence type="ECO:0000256" key="1">
    <source>
        <dbReference type="SAM" id="SignalP"/>
    </source>
</evidence>
<evidence type="ECO:0000313" key="2">
    <source>
        <dbReference type="EMBL" id="CAG9767642.1"/>
    </source>
</evidence>
<dbReference type="AlphaFoldDB" id="A0A9N9MQ63"/>
<dbReference type="Proteomes" id="UP001152799">
    <property type="component" value="Chromosome 4"/>
</dbReference>
<dbReference type="OrthoDB" id="8197773at2759"/>
<organism evidence="2 3">
    <name type="scientific">Ceutorhynchus assimilis</name>
    <name type="common">cabbage seed weevil</name>
    <dbReference type="NCBI Taxonomy" id="467358"/>
    <lineage>
        <taxon>Eukaryota</taxon>
        <taxon>Metazoa</taxon>
        <taxon>Ecdysozoa</taxon>
        <taxon>Arthropoda</taxon>
        <taxon>Hexapoda</taxon>
        <taxon>Insecta</taxon>
        <taxon>Pterygota</taxon>
        <taxon>Neoptera</taxon>
        <taxon>Endopterygota</taxon>
        <taxon>Coleoptera</taxon>
        <taxon>Polyphaga</taxon>
        <taxon>Cucujiformia</taxon>
        <taxon>Curculionidae</taxon>
        <taxon>Ceutorhynchinae</taxon>
        <taxon>Ceutorhynchus</taxon>
    </lineage>
</organism>
<dbReference type="EMBL" id="OU892280">
    <property type="protein sequence ID" value="CAG9767642.1"/>
    <property type="molecule type" value="Genomic_DNA"/>
</dbReference>